<reference evidence="14" key="1">
    <citation type="journal article" date="2019" name="Int. J. Syst. Evol. Microbiol.">
        <title>The Global Catalogue of Microorganisms (GCM) 10K type strain sequencing project: providing services to taxonomists for standard genome sequencing and annotation.</title>
        <authorList>
            <consortium name="The Broad Institute Genomics Platform"/>
            <consortium name="The Broad Institute Genome Sequencing Center for Infectious Disease"/>
            <person name="Wu L."/>
            <person name="Ma J."/>
        </authorList>
    </citation>
    <scope>NUCLEOTIDE SEQUENCE [LARGE SCALE GENOMIC DNA]</scope>
    <source>
        <strain evidence="14">KCTC 23723</strain>
    </source>
</reference>
<evidence type="ECO:0000256" key="7">
    <source>
        <dbReference type="ARBA" id="ARBA00022777"/>
    </source>
</evidence>
<evidence type="ECO:0000256" key="8">
    <source>
        <dbReference type="ARBA" id="ARBA00022840"/>
    </source>
</evidence>
<feature type="binding site" evidence="11">
    <location>
        <position position="214"/>
    </location>
    <ligand>
        <name>Mg(2+)</name>
        <dbReference type="ChEBI" id="CHEBI:18420"/>
    </ligand>
</feature>
<dbReference type="Gene3D" id="3.30.200.70">
    <property type="match status" value="1"/>
</dbReference>
<keyword evidence="1 11" id="KW-0963">Cytoplasm</keyword>
<evidence type="ECO:0000313" key="13">
    <source>
        <dbReference type="EMBL" id="GGW66596.1"/>
    </source>
</evidence>
<name>A0ABQ2WP61_9ALTE</name>
<feature type="binding site" evidence="11">
    <location>
        <position position="226"/>
    </location>
    <ligand>
        <name>Mg(2+)</name>
        <dbReference type="ChEBI" id="CHEBI:18420"/>
    </ligand>
</feature>
<keyword evidence="3 11" id="KW-0597">Phosphoprotein</keyword>
<proteinExistence type="inferred from homology"/>
<comment type="subcellular location">
    <subcellularLocation>
        <location evidence="11">Cytoplasm</location>
    </subcellularLocation>
</comment>
<comment type="catalytic activity">
    <reaction evidence="11">
        <text>L-seryl-[protein] + ATP = O-phospho-L-seryl-[protein] + ADP + H(+)</text>
        <dbReference type="Rhea" id="RHEA:17989"/>
        <dbReference type="Rhea" id="RHEA-COMP:9863"/>
        <dbReference type="Rhea" id="RHEA-COMP:11604"/>
        <dbReference type="ChEBI" id="CHEBI:15378"/>
        <dbReference type="ChEBI" id="CHEBI:29999"/>
        <dbReference type="ChEBI" id="CHEBI:30616"/>
        <dbReference type="ChEBI" id="CHEBI:83421"/>
        <dbReference type="ChEBI" id="CHEBI:456216"/>
        <dbReference type="EC" id="2.7.11.1"/>
    </reaction>
</comment>
<feature type="active site" evidence="11">
    <location>
        <position position="226"/>
    </location>
</feature>
<dbReference type="InterPro" id="IPR011009">
    <property type="entry name" value="Kinase-like_dom_sf"/>
</dbReference>
<keyword evidence="10 11" id="KW-0346">Stress response</keyword>
<keyword evidence="4 11" id="KW-0808">Transferase</keyword>
<keyword evidence="7 11" id="KW-0418">Kinase</keyword>
<gene>
    <name evidence="11 13" type="primary">srkA</name>
    <name evidence="13" type="ORF">GCM10008111_23220</name>
</gene>
<sequence>MLAVNPTQRFDFSTLQPDLILDALHQHGLDVSSGLLPLNSYENRVYQFSAYRDGSSQPEKYVVKFYRPERWSAAQIIEEHQFAFELVAADIPVVAPLQFAGSSLLDYQGFLFTVFPSRGGRTLEIDNDEQLALLGRFLGRMHLVGQKQPFIERPALSIDSHLVQSQAVLATLTLIPAYLRPAFDSALEQVIDEVRRQYRPSRLIRLHGDCHAGNLFYTGGSPFFVDLDDCRSGPAMQDIWMMLSGDRAQQRMTLELMLEEYEQYCRFDFAELKLIEPLRAMRMVHYMAWLARRWQDQAFVMNFPWFATDKYWEQQCLALKEQLAFLQQPSLSLMPDY</sequence>
<evidence type="ECO:0000259" key="12">
    <source>
        <dbReference type="Pfam" id="PF01636"/>
    </source>
</evidence>
<dbReference type="Gene3D" id="1.20.1270.170">
    <property type="match status" value="1"/>
</dbReference>
<dbReference type="GO" id="GO:0016301">
    <property type="term" value="F:kinase activity"/>
    <property type="evidence" value="ECO:0007669"/>
    <property type="project" value="UniProtKB-KW"/>
</dbReference>
<dbReference type="EC" id="2.7.11.1" evidence="11"/>
<dbReference type="NCBIfam" id="NF008738">
    <property type="entry name" value="PRK11768.1"/>
    <property type="match status" value="1"/>
</dbReference>
<evidence type="ECO:0000256" key="11">
    <source>
        <dbReference type="HAMAP-Rule" id="MF_01497"/>
    </source>
</evidence>
<keyword evidence="14" id="KW-1185">Reference proteome</keyword>
<evidence type="ECO:0000256" key="6">
    <source>
        <dbReference type="ARBA" id="ARBA00022741"/>
    </source>
</evidence>
<comment type="cofactor">
    <cofactor evidence="11">
        <name>Mg(2+)</name>
        <dbReference type="ChEBI" id="CHEBI:18420"/>
    </cofactor>
</comment>
<dbReference type="InterPro" id="IPR002575">
    <property type="entry name" value="Aminoglycoside_PTrfase"/>
</dbReference>
<dbReference type="InterPro" id="IPR032882">
    <property type="entry name" value="SrkA/RdoA"/>
</dbReference>
<keyword evidence="8 11" id="KW-0067">ATP-binding</keyword>
<keyword evidence="5 11" id="KW-0479">Metal-binding</keyword>
<comment type="catalytic activity">
    <reaction evidence="11">
        <text>L-threonyl-[protein] + ATP = O-phospho-L-threonyl-[protein] + ADP + H(+)</text>
        <dbReference type="Rhea" id="RHEA:46608"/>
        <dbReference type="Rhea" id="RHEA-COMP:11060"/>
        <dbReference type="Rhea" id="RHEA-COMP:11605"/>
        <dbReference type="ChEBI" id="CHEBI:15378"/>
        <dbReference type="ChEBI" id="CHEBI:30013"/>
        <dbReference type="ChEBI" id="CHEBI:30616"/>
        <dbReference type="ChEBI" id="CHEBI:61977"/>
        <dbReference type="ChEBI" id="CHEBI:456216"/>
        <dbReference type="EC" id="2.7.11.1"/>
    </reaction>
</comment>
<feature type="site" description="ATP" evidence="11">
    <location>
        <position position="40"/>
    </location>
</feature>
<dbReference type="SUPFAM" id="SSF56112">
    <property type="entry name" value="Protein kinase-like (PK-like)"/>
    <property type="match status" value="1"/>
</dbReference>
<keyword evidence="2 11" id="KW-0723">Serine/threonine-protein kinase</keyword>
<evidence type="ECO:0000256" key="3">
    <source>
        <dbReference type="ARBA" id="ARBA00022553"/>
    </source>
</evidence>
<dbReference type="PANTHER" id="PTHR39573:SF1">
    <property type="entry name" value="STRESS RESPONSE KINASE A"/>
    <property type="match status" value="1"/>
</dbReference>
<organism evidence="13 14">
    <name type="scientific">Alishewanella tabrizica</name>
    <dbReference type="NCBI Taxonomy" id="671278"/>
    <lineage>
        <taxon>Bacteria</taxon>
        <taxon>Pseudomonadati</taxon>
        <taxon>Pseudomonadota</taxon>
        <taxon>Gammaproteobacteria</taxon>
        <taxon>Alteromonadales</taxon>
        <taxon>Alteromonadaceae</taxon>
        <taxon>Alishewanella</taxon>
    </lineage>
</organism>
<dbReference type="Gene3D" id="1.10.510.10">
    <property type="entry name" value="Transferase(Phosphotransferase) domain 1"/>
    <property type="match status" value="1"/>
</dbReference>
<dbReference type="EMBL" id="BMYR01000009">
    <property type="protein sequence ID" value="GGW66596.1"/>
    <property type="molecule type" value="Genomic_DNA"/>
</dbReference>
<comment type="subunit">
    <text evidence="11">Monomer.</text>
</comment>
<comment type="caution">
    <text evidence="13">The sequence shown here is derived from an EMBL/GenBank/DDBJ whole genome shotgun (WGS) entry which is preliminary data.</text>
</comment>
<feature type="domain" description="Aminoglycoside phosphotransferase" evidence="12">
    <location>
        <begin position="37"/>
        <end position="273"/>
    </location>
</feature>
<accession>A0ABQ2WP61</accession>
<evidence type="ECO:0000256" key="9">
    <source>
        <dbReference type="ARBA" id="ARBA00022842"/>
    </source>
</evidence>
<evidence type="ECO:0000256" key="4">
    <source>
        <dbReference type="ARBA" id="ARBA00022679"/>
    </source>
</evidence>
<evidence type="ECO:0000256" key="2">
    <source>
        <dbReference type="ARBA" id="ARBA00022527"/>
    </source>
</evidence>
<evidence type="ECO:0000256" key="5">
    <source>
        <dbReference type="ARBA" id="ARBA00022723"/>
    </source>
</evidence>
<dbReference type="Pfam" id="PF01636">
    <property type="entry name" value="APH"/>
    <property type="match status" value="1"/>
</dbReference>
<dbReference type="HAMAP" id="MF_01497">
    <property type="entry name" value="SrkA_kinase"/>
    <property type="match status" value="1"/>
</dbReference>
<evidence type="ECO:0000256" key="10">
    <source>
        <dbReference type="ARBA" id="ARBA00023016"/>
    </source>
</evidence>
<comment type="function">
    <text evidence="11">A protein kinase that phosphorylates Ser and Thr residues. Probably acts to suppress the effects of stress linked to accumulation of reactive oxygen species. Probably involved in the extracytoplasmic stress response.</text>
</comment>
<keyword evidence="9 11" id="KW-0460">Magnesium</keyword>
<dbReference type="PANTHER" id="PTHR39573">
    <property type="entry name" value="STRESS RESPONSE KINASE A"/>
    <property type="match status" value="1"/>
</dbReference>
<feature type="active site" description="Proton acceptor" evidence="11">
    <location>
        <position position="209"/>
    </location>
</feature>
<protein>
    <recommendedName>
        <fullName evidence="11">Stress response kinase A</fullName>
        <ecNumber evidence="11">2.7.11.1</ecNumber>
    </recommendedName>
    <alternativeName>
        <fullName evidence="11">Serine/threonine-protein kinase SrkA</fullName>
    </alternativeName>
</protein>
<evidence type="ECO:0000313" key="14">
    <source>
        <dbReference type="Proteomes" id="UP000634667"/>
    </source>
</evidence>
<keyword evidence="6 11" id="KW-0547">Nucleotide-binding</keyword>
<dbReference type="Proteomes" id="UP000634667">
    <property type="component" value="Unassembled WGS sequence"/>
</dbReference>
<comment type="similarity">
    <text evidence="11">Belongs to the SrkA/RdoA protein kinase family.</text>
</comment>
<evidence type="ECO:0000256" key="1">
    <source>
        <dbReference type="ARBA" id="ARBA00022490"/>
    </source>
</evidence>